<keyword evidence="4 6" id="KW-0663">Pyridoxal phosphate</keyword>
<evidence type="ECO:0000256" key="6">
    <source>
        <dbReference type="PIRSR" id="PIRSR602129-50"/>
    </source>
</evidence>
<dbReference type="InterPro" id="IPR021115">
    <property type="entry name" value="Pyridoxal-P_BS"/>
</dbReference>
<dbReference type="InterPro" id="IPR010977">
    <property type="entry name" value="Aromatic_deC"/>
</dbReference>
<dbReference type="GO" id="GO:0016831">
    <property type="term" value="F:carboxy-lyase activity"/>
    <property type="evidence" value="ECO:0007669"/>
    <property type="project" value="UniProtKB-KW"/>
</dbReference>
<evidence type="ECO:0000313" key="8">
    <source>
        <dbReference type="EMBL" id="KXU38141.1"/>
    </source>
</evidence>
<dbReference type="PANTHER" id="PTHR11999:SF70">
    <property type="entry name" value="MIP05841P"/>
    <property type="match status" value="1"/>
</dbReference>
<dbReference type="Pfam" id="PF00282">
    <property type="entry name" value="Pyridoxal_deC"/>
    <property type="match status" value="1"/>
</dbReference>
<keyword evidence="3" id="KW-0210">Decarboxylase</keyword>
<dbReference type="OrthoDB" id="9803665at2"/>
<comment type="cofactor">
    <cofactor evidence="1 6 7">
        <name>pyridoxal 5'-phosphate</name>
        <dbReference type="ChEBI" id="CHEBI:597326"/>
    </cofactor>
</comment>
<dbReference type="InterPro" id="IPR015421">
    <property type="entry name" value="PyrdxlP-dep_Trfase_major"/>
</dbReference>
<protein>
    <submittedName>
        <fullName evidence="8">Glutamate decarboxylase</fullName>
    </submittedName>
</protein>
<dbReference type="GO" id="GO:0019752">
    <property type="term" value="P:carboxylic acid metabolic process"/>
    <property type="evidence" value="ECO:0007669"/>
    <property type="project" value="InterPro"/>
</dbReference>
<evidence type="ECO:0000256" key="7">
    <source>
        <dbReference type="RuleBase" id="RU000382"/>
    </source>
</evidence>
<dbReference type="InterPro" id="IPR002129">
    <property type="entry name" value="PyrdxlP-dep_de-COase"/>
</dbReference>
<dbReference type="PROSITE" id="PS00392">
    <property type="entry name" value="DDC_GAD_HDC_YDC"/>
    <property type="match status" value="1"/>
</dbReference>
<comment type="similarity">
    <text evidence="2 7">Belongs to the group II decarboxylase family.</text>
</comment>
<keyword evidence="5 7" id="KW-0456">Lyase</keyword>
<dbReference type="GO" id="GO:0006520">
    <property type="term" value="P:amino acid metabolic process"/>
    <property type="evidence" value="ECO:0007669"/>
    <property type="project" value="InterPro"/>
</dbReference>
<dbReference type="AlphaFoldDB" id="A0A139SUL1"/>
<dbReference type="SUPFAM" id="SSF53383">
    <property type="entry name" value="PLP-dependent transferases"/>
    <property type="match status" value="1"/>
</dbReference>
<organism evidence="8 9">
    <name type="scientific">Ventosimonas gracilis</name>
    <dbReference type="NCBI Taxonomy" id="1680762"/>
    <lineage>
        <taxon>Bacteria</taxon>
        <taxon>Pseudomonadati</taxon>
        <taxon>Pseudomonadota</taxon>
        <taxon>Gammaproteobacteria</taxon>
        <taxon>Pseudomonadales</taxon>
        <taxon>Ventosimonadaceae</taxon>
        <taxon>Ventosimonas</taxon>
    </lineage>
</organism>
<dbReference type="RefSeq" id="WP_068390195.1">
    <property type="nucleotide sequence ID" value="NZ_LSZO01000153.1"/>
</dbReference>
<proteinExistence type="inferred from homology"/>
<dbReference type="InterPro" id="IPR015424">
    <property type="entry name" value="PyrdxlP-dep_Trfase"/>
</dbReference>
<evidence type="ECO:0000313" key="9">
    <source>
        <dbReference type="Proteomes" id="UP000072660"/>
    </source>
</evidence>
<name>A0A139SUL1_9GAMM</name>
<dbReference type="Proteomes" id="UP000072660">
    <property type="component" value="Unassembled WGS sequence"/>
</dbReference>
<sequence length="452" mass="49033">MHEITATIAADIEQISHLCSARLKSRPALGGPVPATVLRDSVGQTITAEGLGSEQVLKLWQQHLETACIAADHPGYLAFIPAAPTKLAAAFDMYVSAASIYGSTWLESAGAVYAENQALRWVADLAGFPANAGGVFVQGGTLGNLSALVAARDHAKRTREQLPQRWAVCLTDETHSSVAHMLRTVMDVEVIRVPGDAQGRLTGAALAATYDGLPAALREGIFAVVATAGTTNLGIVDDLEGIGAECKKHGWWMHVDGAYGGAALAAPSVRALFNGIEQADSFIVDPHKWLFSPFDCCALIYRDPAIGRMAHTQKADYLEVINEDFEWNPGDFAVHLTRRARGLPFWFSLAAHGSAAYSAAIEKTLQTAHAGARLVRDSEHLQLLLEPQLSVVIFRRKGWQPKDYAKWSERLLQEQIALVTPTRHRGEVCTRFVVVNPQTTLDDLQRVIDSMK</sequence>
<dbReference type="InterPro" id="IPR015422">
    <property type="entry name" value="PyrdxlP-dep_Trfase_small"/>
</dbReference>
<evidence type="ECO:0000256" key="1">
    <source>
        <dbReference type="ARBA" id="ARBA00001933"/>
    </source>
</evidence>
<evidence type="ECO:0000256" key="4">
    <source>
        <dbReference type="ARBA" id="ARBA00022898"/>
    </source>
</evidence>
<evidence type="ECO:0000256" key="3">
    <source>
        <dbReference type="ARBA" id="ARBA00022793"/>
    </source>
</evidence>
<gene>
    <name evidence="8" type="ORF">AXE65_02640</name>
</gene>
<dbReference type="PRINTS" id="PR00800">
    <property type="entry name" value="YHDCRBOXLASE"/>
</dbReference>
<dbReference type="GO" id="GO:0030170">
    <property type="term" value="F:pyridoxal phosphate binding"/>
    <property type="evidence" value="ECO:0007669"/>
    <property type="project" value="InterPro"/>
</dbReference>
<accession>A0A139SUL1</accession>
<keyword evidence="9" id="KW-1185">Reference proteome</keyword>
<reference evidence="8 9" key="1">
    <citation type="submission" date="2016-02" db="EMBL/GenBank/DDBJ databases">
        <authorList>
            <person name="Wen L."/>
            <person name="He K."/>
            <person name="Yang H."/>
        </authorList>
    </citation>
    <scope>NUCLEOTIDE SEQUENCE [LARGE SCALE GENOMIC DNA]</scope>
    <source>
        <strain evidence="8 9">CV58</strain>
    </source>
</reference>
<dbReference type="Gene3D" id="3.40.640.10">
    <property type="entry name" value="Type I PLP-dependent aspartate aminotransferase-like (Major domain)"/>
    <property type="match status" value="1"/>
</dbReference>
<comment type="caution">
    <text evidence="8">The sequence shown here is derived from an EMBL/GenBank/DDBJ whole genome shotgun (WGS) entry which is preliminary data.</text>
</comment>
<evidence type="ECO:0000256" key="5">
    <source>
        <dbReference type="ARBA" id="ARBA00023239"/>
    </source>
</evidence>
<evidence type="ECO:0000256" key="2">
    <source>
        <dbReference type="ARBA" id="ARBA00009533"/>
    </source>
</evidence>
<dbReference type="EMBL" id="LSZO01000153">
    <property type="protein sequence ID" value="KXU38141.1"/>
    <property type="molecule type" value="Genomic_DNA"/>
</dbReference>
<feature type="modified residue" description="N6-(pyridoxal phosphate)lysine" evidence="6">
    <location>
        <position position="288"/>
    </location>
</feature>
<dbReference type="PANTHER" id="PTHR11999">
    <property type="entry name" value="GROUP II PYRIDOXAL-5-PHOSPHATE DECARBOXYLASE"/>
    <property type="match status" value="1"/>
</dbReference>
<dbReference type="Gene3D" id="3.90.1150.10">
    <property type="entry name" value="Aspartate Aminotransferase, domain 1"/>
    <property type="match status" value="1"/>
</dbReference>